<reference evidence="15" key="3">
    <citation type="submission" date="2025-09" db="UniProtKB">
        <authorList>
            <consortium name="Ensembl"/>
        </authorList>
    </citation>
    <scope>IDENTIFICATION</scope>
</reference>
<keyword evidence="10" id="KW-1015">Disulfide bond</keyword>
<dbReference type="InterPro" id="IPR027417">
    <property type="entry name" value="P-loop_NTPase"/>
</dbReference>
<feature type="transmembrane region" description="Helical" evidence="13">
    <location>
        <begin position="1338"/>
        <end position="1358"/>
    </location>
</feature>
<evidence type="ECO:0000256" key="5">
    <source>
        <dbReference type="ARBA" id="ARBA00022741"/>
    </source>
</evidence>
<evidence type="ECO:0000256" key="4">
    <source>
        <dbReference type="ARBA" id="ARBA00022692"/>
    </source>
</evidence>
<evidence type="ECO:0000256" key="3">
    <source>
        <dbReference type="ARBA" id="ARBA00022553"/>
    </source>
</evidence>
<feature type="transmembrane region" description="Helical" evidence="13">
    <location>
        <begin position="1259"/>
        <end position="1281"/>
    </location>
</feature>
<protein>
    <recommendedName>
        <fullName evidence="2">P-type phospholipid transporter</fullName>
        <ecNumber evidence="2">7.6.2.1</ecNumber>
    </recommendedName>
</protein>
<dbReference type="Proteomes" id="UP000314982">
    <property type="component" value="Unassembled WGS sequence"/>
</dbReference>
<feature type="transmembrane region" description="Helical" evidence="13">
    <location>
        <begin position="1131"/>
        <end position="1152"/>
    </location>
</feature>
<organism evidence="15 16">
    <name type="scientific">Hucho hucho</name>
    <name type="common">huchen</name>
    <dbReference type="NCBI Taxonomy" id="62062"/>
    <lineage>
        <taxon>Eukaryota</taxon>
        <taxon>Metazoa</taxon>
        <taxon>Chordata</taxon>
        <taxon>Craniata</taxon>
        <taxon>Vertebrata</taxon>
        <taxon>Euteleostomi</taxon>
        <taxon>Actinopterygii</taxon>
        <taxon>Neopterygii</taxon>
        <taxon>Teleostei</taxon>
        <taxon>Protacanthopterygii</taxon>
        <taxon>Salmoniformes</taxon>
        <taxon>Salmonidae</taxon>
        <taxon>Salmoninae</taxon>
        <taxon>Hucho</taxon>
    </lineage>
</organism>
<comment type="catalytic activity">
    <reaction evidence="12">
        <text>ATP + H2O + phospholipidSide 1 = ADP + phosphate + phospholipidSide 2.</text>
        <dbReference type="EC" id="7.6.2.1"/>
    </reaction>
</comment>
<comment type="subcellular location">
    <subcellularLocation>
        <location evidence="1">Membrane</location>
        <topology evidence="1">Multi-pass membrane protein</topology>
    </subcellularLocation>
</comment>
<dbReference type="InterPro" id="IPR026082">
    <property type="entry name" value="ABCA"/>
</dbReference>
<dbReference type="SUPFAM" id="SSF52540">
    <property type="entry name" value="P-loop containing nucleoside triphosphate hydrolases"/>
    <property type="match status" value="2"/>
</dbReference>
<evidence type="ECO:0000256" key="10">
    <source>
        <dbReference type="ARBA" id="ARBA00023157"/>
    </source>
</evidence>
<evidence type="ECO:0000256" key="9">
    <source>
        <dbReference type="ARBA" id="ARBA00023136"/>
    </source>
</evidence>
<evidence type="ECO:0000256" key="7">
    <source>
        <dbReference type="ARBA" id="ARBA00022967"/>
    </source>
</evidence>
<dbReference type="InterPro" id="IPR013525">
    <property type="entry name" value="ABC2_TM"/>
</dbReference>
<keyword evidence="6" id="KW-0067">ATP-binding</keyword>
<dbReference type="Pfam" id="PF12698">
    <property type="entry name" value="ABC2_membrane_3"/>
    <property type="match status" value="2"/>
</dbReference>
<evidence type="ECO:0000259" key="14">
    <source>
        <dbReference type="PROSITE" id="PS50893"/>
    </source>
</evidence>
<keyword evidence="9 13" id="KW-0472">Membrane</keyword>
<feature type="transmembrane region" description="Helical" evidence="13">
    <location>
        <begin position="1301"/>
        <end position="1326"/>
    </location>
</feature>
<keyword evidence="5" id="KW-0547">Nucleotide-binding</keyword>
<feature type="transmembrane region" description="Helical" evidence="13">
    <location>
        <begin position="524"/>
        <end position="546"/>
    </location>
</feature>
<keyword evidence="7" id="KW-1278">Translocase</keyword>
<dbReference type="PANTHER" id="PTHR19229">
    <property type="entry name" value="ATP-BINDING CASSETTE TRANSPORTER SUBFAMILY A ABCA"/>
    <property type="match status" value="1"/>
</dbReference>
<evidence type="ECO:0000313" key="16">
    <source>
        <dbReference type="Proteomes" id="UP000314982"/>
    </source>
</evidence>
<dbReference type="GO" id="GO:0005524">
    <property type="term" value="F:ATP binding"/>
    <property type="evidence" value="ECO:0007669"/>
    <property type="project" value="UniProtKB-KW"/>
</dbReference>
<dbReference type="InterPro" id="IPR056264">
    <property type="entry name" value="R2_ABCA1-4-like"/>
</dbReference>
<dbReference type="GO" id="GO:0005548">
    <property type="term" value="F:phospholipid transporter activity"/>
    <property type="evidence" value="ECO:0007669"/>
    <property type="project" value="UniProtKB-ARBA"/>
</dbReference>
<dbReference type="GeneTree" id="ENSGT00940000154658"/>
<keyword evidence="3" id="KW-0597">Phosphoprotein</keyword>
<dbReference type="Pfam" id="PF00005">
    <property type="entry name" value="ABC_tran"/>
    <property type="match status" value="2"/>
</dbReference>
<dbReference type="InterPro" id="IPR003593">
    <property type="entry name" value="AAA+_ATPase"/>
</dbReference>
<sequence length="1860" mass="209425">MKCQIQLSMWPSHYPNKAMPSSGVLPWLQGMMCNIGNPCVNHPTPGEAPGQVNNFNNSMFVEGQPFQETESDRFLSLLTLIISFNQMMGISRQDDLRTTLCNGTTLDRYVEFTSVSDKEAFQNVSCSLPAQQMRRVKEVFLQNLDSKKILTNVYSHSPGAFCKILIDTLEGTPGLRVVWSTFRPLIQGKVLYTPDTPATRLMVKEANSTFNALAMLKELAEAWEDFGPLVWDYFQNGRQVNALRVRFMTPSTETRTFEVLYCTGEWTAELLANFLYNGPPEDRPMGMPQNDWRNVFNTTSQILDLLKKFIGCLNLDKFEAADSEGHLMNRALELLESNTYWAGIVFEDLNPAASHPPPYVKYKIRMDIDEGERTNKIKERGWSPGARGNSFNDLRYIWGGFAYLQDMMDHGIIRAHTNKSQPLGVFAQQMPYPCYVDDVFLRSLARSLPLYMTLAWIYSVAMIVKGIVMEKEARLKETVRMMGLRSSTYWLSWAVSSMLPLAVSALLLTLILKYGKVLQYSDPSVIFFFMLVFCVATIMECFFISVFFSKANLAAACGGLIYFVLYLPHLLCYAWRDVMGFQVKIAVSMLSCVAFGYGCENFAKYEEQGIGIQWSNIAQNPEGDRYSFIVSIIMMLIDALIYWLLTWYIENVFPGQYGIAKPWSFPFTASYWCGTSAVPNADPSQFKDPMEYNGIVASDTFICLKQDHLFFCVFYFKDYLEKPPPNMKAGVSIRNLVKIYKTGKKLAVDGLSVDFYENHITSFLGHNGAGKTTAMSILTGLFAPTSGTALINGYDIRTDMDAIRKHLGMCPQHNVLFNDLTVEEHIYFYARLKGRSRDEVKTEMDQMIKDVGLPHKRKELAKNLSGGMQRKLSVAIAFVGGSNIVILDEPTAGVDPYARRGIWELLLKYKKGRTIILSTHHMDEADILGDRIAIISHGKMCCYGSSLFLKKYFGSGYYLTLVKAGNEQITNEHSGPYCSICCSAMATVSKLVRRHVPEAVFLESIGQEITYILPYSGAKDGTFALLFKELDLEMADIGFTNYGISDTTLEETDCQMVFIHFMNTVLYIKCTESSVLLCMPSILDVERVANVNGKGSSVITGWELIRRQFLALFIKRFHHARRSRKGIIAQVILPAVFVCLSLIFSVIVPPFAEYPNLELQPWMYGLPQTTFYRNMTDFLLKTYEKAGKKRYFDSLVWFYNQAWHGIVSFLNVANNAILRGNLPMGRDPREYGISSSSHPLNLTKVQLSYQALAATSTDVVVSICVIFAMSFIPASFVLFLIQERVNKAKHLQFVSGVNPAVYWVANFAWDICNYIVPCLIVIVIFLCFQQKAYVSPPNLPALIWLLVMYGWSITPMMYPASFIFSVPSTAYVVLTCVNLFIGINGSVATFVMELFDDDVGGQVLLIFPHFCLGRGLIDMGKNQAMATLFERFGEDRFQDPLSWDMVGKNLCAMAIQGAVMFTITLLIQYKFSFFSSRLISGKSFSKEDEDVDVARERARVHKGGAENDLLRICDLSKVYSGKNIPAVDRVCLGVPAAECFGLLGINGAGKTTTFKMLTGDIAVSGGEAFLNGYSIRTEMRDVHQNMGYCPQFDALNDLLTGREHLEFYARLRGVPEKEVTMVAEWGIQKLGLVKYSNKSAGTYSGGNKRKLSTAMALIGCPPVVFLDEPTTGMDPKARRFLWDCILSVIKEGRSVILTSHSMEECEALCTRMAIMVNGQFKCLGSIQHLKSRFGDGYTVIVRVGGSPPALGPVEEFVHKTFPGSVLKEKHHNTLQYQFPLSKGALVSIFSQFTTHQQRLGVEDYSVSQTTLDQVTRLTLHSVVFLGEDHRDTIVLRASRKHLPGEERKMKEKNERKREIK</sequence>
<accession>A0A4W5MT11</accession>
<dbReference type="PROSITE" id="PS50893">
    <property type="entry name" value="ABC_TRANSPORTER_2"/>
    <property type="match status" value="2"/>
</dbReference>
<dbReference type="FunFam" id="3.40.50.300:FF:000264">
    <property type="entry name" value="ATP-binding cassette, sub-family A (ABC1), member 1"/>
    <property type="match status" value="1"/>
</dbReference>
<dbReference type="PROSITE" id="PS00211">
    <property type="entry name" value="ABC_TRANSPORTER_1"/>
    <property type="match status" value="1"/>
</dbReference>
<evidence type="ECO:0000256" key="8">
    <source>
        <dbReference type="ARBA" id="ARBA00022989"/>
    </source>
</evidence>
<reference evidence="16" key="1">
    <citation type="submission" date="2018-06" db="EMBL/GenBank/DDBJ databases">
        <title>Genome assembly of Danube salmon.</title>
        <authorList>
            <person name="Macqueen D.J."/>
            <person name="Gundappa M.K."/>
        </authorList>
    </citation>
    <scope>NUCLEOTIDE SEQUENCE [LARGE SCALE GENOMIC DNA]</scope>
</reference>
<dbReference type="InterPro" id="IPR017871">
    <property type="entry name" value="ABC_transporter-like_CS"/>
</dbReference>
<evidence type="ECO:0000256" key="11">
    <source>
        <dbReference type="ARBA" id="ARBA00023180"/>
    </source>
</evidence>
<dbReference type="GO" id="GO:0016887">
    <property type="term" value="F:ATP hydrolysis activity"/>
    <property type="evidence" value="ECO:0007669"/>
    <property type="project" value="InterPro"/>
</dbReference>
<feature type="transmembrane region" description="Helical" evidence="13">
    <location>
        <begin position="1370"/>
        <end position="1392"/>
    </location>
</feature>
<evidence type="ECO:0000256" key="2">
    <source>
        <dbReference type="ARBA" id="ARBA00012189"/>
    </source>
</evidence>
<evidence type="ECO:0000256" key="12">
    <source>
        <dbReference type="ARBA" id="ARBA00034036"/>
    </source>
</evidence>
<dbReference type="PANTHER" id="PTHR19229:SF234">
    <property type="entry name" value="ATP-BINDING CASSETTE SUB-FAMILY A MEMBER 1-LIKE"/>
    <property type="match status" value="1"/>
</dbReference>
<dbReference type="GO" id="GO:0016020">
    <property type="term" value="C:membrane"/>
    <property type="evidence" value="ECO:0007669"/>
    <property type="project" value="UniProtKB-SubCell"/>
</dbReference>
<dbReference type="FunFam" id="3.40.50.300:FF:000232">
    <property type="entry name" value="ATP-binding cassette, sub-family A (ABC1), member 1"/>
    <property type="match status" value="1"/>
</dbReference>
<dbReference type="STRING" id="62062.ENSHHUP00000042191"/>
<keyword evidence="8 13" id="KW-1133">Transmembrane helix</keyword>
<feature type="transmembrane region" description="Helical" evidence="13">
    <location>
        <begin position="1446"/>
        <end position="1467"/>
    </location>
</feature>
<dbReference type="Ensembl" id="ENSHHUT00000043797.1">
    <property type="protein sequence ID" value="ENSHHUP00000042191.1"/>
    <property type="gene ID" value="ENSHHUG00000025821.1"/>
</dbReference>
<dbReference type="GO" id="GO:0140359">
    <property type="term" value="F:ABC-type transporter activity"/>
    <property type="evidence" value="ECO:0007669"/>
    <property type="project" value="InterPro"/>
</dbReference>
<feature type="transmembrane region" description="Helical" evidence="13">
    <location>
        <begin position="553"/>
        <end position="576"/>
    </location>
</feature>
<reference evidence="15" key="2">
    <citation type="submission" date="2025-08" db="UniProtKB">
        <authorList>
            <consortium name="Ensembl"/>
        </authorList>
    </citation>
    <scope>IDENTIFICATION</scope>
</reference>
<feature type="domain" description="ABC transporter" evidence="14">
    <location>
        <begin position="1510"/>
        <end position="1742"/>
    </location>
</feature>
<feature type="domain" description="ABC transporter" evidence="14">
    <location>
        <begin position="731"/>
        <end position="962"/>
    </location>
</feature>
<dbReference type="EC" id="7.6.2.1" evidence="2"/>
<dbReference type="Pfam" id="PF23321">
    <property type="entry name" value="R1_ABCA1"/>
    <property type="match status" value="1"/>
</dbReference>
<evidence type="ECO:0000256" key="13">
    <source>
        <dbReference type="SAM" id="Phobius"/>
    </source>
</evidence>
<keyword evidence="11" id="KW-0325">Glycoprotein</keyword>
<dbReference type="CDD" id="cd03263">
    <property type="entry name" value="ABC_subfamily_A"/>
    <property type="match status" value="2"/>
</dbReference>
<feature type="transmembrane region" description="Helical" evidence="13">
    <location>
        <begin position="448"/>
        <end position="468"/>
    </location>
</feature>
<evidence type="ECO:0000256" key="6">
    <source>
        <dbReference type="ARBA" id="ARBA00022840"/>
    </source>
</evidence>
<evidence type="ECO:0000313" key="15">
    <source>
        <dbReference type="Ensembl" id="ENSHHUP00000042191.1"/>
    </source>
</evidence>
<feature type="transmembrane region" description="Helical" evidence="13">
    <location>
        <begin position="489"/>
        <end position="512"/>
    </location>
</feature>
<keyword evidence="4 13" id="KW-0812">Transmembrane</keyword>
<feature type="transmembrane region" description="Helical" evidence="13">
    <location>
        <begin position="626"/>
        <end position="645"/>
    </location>
</feature>
<dbReference type="GO" id="GO:0140326">
    <property type="term" value="F:ATPase-coupled intramembrane lipid transporter activity"/>
    <property type="evidence" value="ECO:0007669"/>
    <property type="project" value="UniProtKB-EC"/>
</dbReference>
<name>A0A4W5MT11_9TELE</name>
<keyword evidence="16" id="KW-1185">Reference proteome</keyword>
<proteinExistence type="predicted"/>
<evidence type="ECO:0000256" key="1">
    <source>
        <dbReference type="ARBA" id="ARBA00004141"/>
    </source>
</evidence>
<dbReference type="SMART" id="SM00382">
    <property type="entry name" value="AAA"/>
    <property type="match status" value="2"/>
</dbReference>
<dbReference type="Gene3D" id="3.40.50.300">
    <property type="entry name" value="P-loop containing nucleotide triphosphate hydrolases"/>
    <property type="match status" value="2"/>
</dbReference>
<dbReference type="InterPro" id="IPR003439">
    <property type="entry name" value="ABC_transporter-like_ATP-bd"/>
</dbReference>